<sequence length="64" mass="6625">MFQIHPVEHLARAVVAAASLAGAPPRFNSPFLTPPSSACRAASPSASTSPSRDRRVDRAAAVTP</sequence>
<dbReference type="HOGENOM" id="CLU_2870831_0_0_1"/>
<keyword evidence="3" id="KW-1185">Reference proteome</keyword>
<accession>A0A0D9XSW8</accession>
<evidence type="ECO:0000313" key="3">
    <source>
        <dbReference type="Proteomes" id="UP000032180"/>
    </source>
</evidence>
<organism evidence="2 3">
    <name type="scientific">Leersia perrieri</name>
    <dbReference type="NCBI Taxonomy" id="77586"/>
    <lineage>
        <taxon>Eukaryota</taxon>
        <taxon>Viridiplantae</taxon>
        <taxon>Streptophyta</taxon>
        <taxon>Embryophyta</taxon>
        <taxon>Tracheophyta</taxon>
        <taxon>Spermatophyta</taxon>
        <taxon>Magnoliopsida</taxon>
        <taxon>Liliopsida</taxon>
        <taxon>Poales</taxon>
        <taxon>Poaceae</taxon>
        <taxon>BOP clade</taxon>
        <taxon>Oryzoideae</taxon>
        <taxon>Oryzeae</taxon>
        <taxon>Oryzinae</taxon>
        <taxon>Leersia</taxon>
    </lineage>
</organism>
<dbReference type="EnsemblPlants" id="LPERR11G12920.2">
    <property type="protein sequence ID" value="LPERR11G12920.2"/>
    <property type="gene ID" value="LPERR11G12920"/>
</dbReference>
<proteinExistence type="predicted"/>
<reference evidence="2" key="3">
    <citation type="submission" date="2015-04" db="UniProtKB">
        <authorList>
            <consortium name="EnsemblPlants"/>
        </authorList>
    </citation>
    <scope>IDENTIFICATION</scope>
</reference>
<evidence type="ECO:0000256" key="1">
    <source>
        <dbReference type="SAM" id="MobiDB-lite"/>
    </source>
</evidence>
<dbReference type="Gramene" id="LPERR11G12920.2">
    <property type="protein sequence ID" value="LPERR11G12920.2"/>
    <property type="gene ID" value="LPERR11G12920"/>
</dbReference>
<feature type="compositionally biased region" description="Low complexity" evidence="1">
    <location>
        <begin position="34"/>
        <end position="50"/>
    </location>
</feature>
<reference evidence="3" key="2">
    <citation type="submission" date="2013-12" db="EMBL/GenBank/DDBJ databases">
        <authorList>
            <person name="Yu Y."/>
            <person name="Lee S."/>
            <person name="de Baynast K."/>
            <person name="Wissotski M."/>
            <person name="Liu L."/>
            <person name="Talag J."/>
            <person name="Goicoechea J."/>
            <person name="Angelova A."/>
            <person name="Jetty R."/>
            <person name="Kudrna D."/>
            <person name="Golser W."/>
            <person name="Rivera L."/>
            <person name="Zhang J."/>
            <person name="Wing R."/>
        </authorList>
    </citation>
    <scope>NUCLEOTIDE SEQUENCE</scope>
</reference>
<dbReference type="AlphaFoldDB" id="A0A0D9XSW8"/>
<evidence type="ECO:0000313" key="2">
    <source>
        <dbReference type="EnsemblPlants" id="LPERR11G12920.2"/>
    </source>
</evidence>
<name>A0A0D9XSW8_9ORYZ</name>
<protein>
    <submittedName>
        <fullName evidence="2">Uncharacterized protein</fullName>
    </submittedName>
</protein>
<reference evidence="2 3" key="1">
    <citation type="submission" date="2012-08" db="EMBL/GenBank/DDBJ databases">
        <title>Oryza genome evolution.</title>
        <authorList>
            <person name="Wing R.A."/>
        </authorList>
    </citation>
    <scope>NUCLEOTIDE SEQUENCE</scope>
</reference>
<feature type="region of interest" description="Disordered" evidence="1">
    <location>
        <begin position="26"/>
        <end position="64"/>
    </location>
</feature>
<dbReference type="Proteomes" id="UP000032180">
    <property type="component" value="Chromosome 11"/>
</dbReference>